<proteinExistence type="predicted"/>
<name>A0A1H6XYL0_9GAMM</name>
<dbReference type="RefSeq" id="WP_091337159.1">
    <property type="nucleotide sequence ID" value="NZ_FNYC01000006.1"/>
</dbReference>
<gene>
    <name evidence="2" type="ORF">SAMN04487997_3064</name>
</gene>
<evidence type="ECO:0000313" key="2">
    <source>
        <dbReference type="EMBL" id="SEJ34158.1"/>
    </source>
</evidence>
<evidence type="ECO:0000259" key="1">
    <source>
        <dbReference type="Pfam" id="PF13490"/>
    </source>
</evidence>
<sequence>MTCDEIRLLLHAYLDDELDAAQSAAVLAHLAGCAACTARYEDHARLREALAQPDLYRPAPDALRERWLASQPTAPVTARPRRGPIALALAAGFAGALLLTSPAWIDSLRAPGTADGALVAQAISGHLRSLQPQHLMDVVSSDRHTVKPWFEGRLDFSPQVKDLASQGFPLAGGRLDVVGGRSVAALVYRRHLHVINLFQWPDEVSEPRPRMIRQHGYAAIEWSADGMRYVAVSDLGEGELQEFVRDFREGAALR</sequence>
<feature type="domain" description="Putative zinc-finger" evidence="1">
    <location>
        <begin position="3"/>
        <end position="36"/>
    </location>
</feature>
<dbReference type="AlphaFoldDB" id="A0A1H6XYL0"/>
<keyword evidence="2" id="KW-0472">Membrane</keyword>
<dbReference type="InterPro" id="IPR027383">
    <property type="entry name" value="Znf_put"/>
</dbReference>
<accession>A0A1H6XYL0</accession>
<dbReference type="Pfam" id="PF13490">
    <property type="entry name" value="zf-HC2"/>
    <property type="match status" value="1"/>
</dbReference>
<dbReference type="OrthoDB" id="191790at2"/>
<organism evidence="2 3">
    <name type="scientific">Frateuria terrea</name>
    <dbReference type="NCBI Taxonomy" id="529704"/>
    <lineage>
        <taxon>Bacteria</taxon>
        <taxon>Pseudomonadati</taxon>
        <taxon>Pseudomonadota</taxon>
        <taxon>Gammaproteobacteria</taxon>
        <taxon>Lysobacterales</taxon>
        <taxon>Rhodanobacteraceae</taxon>
        <taxon>Frateuria</taxon>
    </lineage>
</organism>
<dbReference type="Gene3D" id="1.10.10.1320">
    <property type="entry name" value="Anti-sigma factor, zinc-finger domain"/>
    <property type="match status" value="1"/>
</dbReference>
<dbReference type="STRING" id="529704.SAMN02927913_2377"/>
<keyword evidence="2" id="KW-0812">Transmembrane</keyword>
<dbReference type="Proteomes" id="UP000199420">
    <property type="component" value="Unassembled WGS sequence"/>
</dbReference>
<evidence type="ECO:0000313" key="3">
    <source>
        <dbReference type="Proteomes" id="UP000199420"/>
    </source>
</evidence>
<reference evidence="2 3" key="1">
    <citation type="submission" date="2016-10" db="EMBL/GenBank/DDBJ databases">
        <authorList>
            <person name="de Groot N.N."/>
        </authorList>
    </citation>
    <scope>NUCLEOTIDE SEQUENCE [LARGE SCALE GENOMIC DNA]</scope>
    <source>
        <strain evidence="2 3">DSM 26515</strain>
    </source>
</reference>
<dbReference type="EMBL" id="FNYC01000006">
    <property type="protein sequence ID" value="SEJ34158.1"/>
    <property type="molecule type" value="Genomic_DNA"/>
</dbReference>
<keyword evidence="3" id="KW-1185">Reference proteome</keyword>
<protein>
    <submittedName>
        <fullName evidence="2">Transmembrane transcriptional regulator (Anti-sigma factor RsiW)</fullName>
    </submittedName>
</protein>
<dbReference type="InterPro" id="IPR041916">
    <property type="entry name" value="Anti_sigma_zinc_sf"/>
</dbReference>